<dbReference type="Gene3D" id="2.60.120.260">
    <property type="entry name" value="Galactose-binding domain-like"/>
    <property type="match status" value="5"/>
</dbReference>
<dbReference type="Gene3D" id="2.60.40.10">
    <property type="entry name" value="Immunoglobulins"/>
    <property type="match status" value="1"/>
</dbReference>
<evidence type="ECO:0000313" key="5">
    <source>
        <dbReference type="Proteomes" id="UP000184474"/>
    </source>
</evidence>
<accession>A0A1M6JK46</accession>
<reference evidence="5" key="1">
    <citation type="submission" date="2016-11" db="EMBL/GenBank/DDBJ databases">
        <authorList>
            <person name="Varghese N."/>
            <person name="Submissions S."/>
        </authorList>
    </citation>
    <scope>NUCLEOTIDE SEQUENCE [LARGE SCALE GENOMIC DNA]</scope>
    <source>
        <strain evidence="5">DSM 26134</strain>
    </source>
</reference>
<dbReference type="InterPro" id="IPR036179">
    <property type="entry name" value="Ig-like_dom_sf"/>
</dbReference>
<dbReference type="InterPro" id="IPR049419">
    <property type="entry name" value="Reelin_subrepeat-B"/>
</dbReference>
<dbReference type="Proteomes" id="UP000184474">
    <property type="component" value="Unassembled WGS sequence"/>
</dbReference>
<dbReference type="STRING" id="156994.SAMN04488028_101225"/>
<feature type="domain" description="Secretion system C-terminal sorting" evidence="3">
    <location>
        <begin position="2297"/>
        <end position="2364"/>
    </location>
</feature>
<dbReference type="EMBL" id="FRAA01000001">
    <property type="protein sequence ID" value="SHJ47080.1"/>
    <property type="molecule type" value="Genomic_DNA"/>
</dbReference>
<keyword evidence="5" id="KW-1185">Reference proteome</keyword>
<evidence type="ECO:0000256" key="1">
    <source>
        <dbReference type="SAM" id="MobiDB-lite"/>
    </source>
</evidence>
<dbReference type="SUPFAM" id="SSF110296">
    <property type="entry name" value="Oligoxyloglucan reducing end-specific cellobiohydrolase"/>
    <property type="match status" value="1"/>
</dbReference>
<gene>
    <name evidence="4" type="ORF">SAMN04488028_101225</name>
</gene>
<dbReference type="SUPFAM" id="SSF48726">
    <property type="entry name" value="Immunoglobulin"/>
    <property type="match status" value="1"/>
</dbReference>
<dbReference type="Pfam" id="PF18962">
    <property type="entry name" value="Por_Secre_tail"/>
    <property type="match status" value="1"/>
</dbReference>
<feature type="chain" id="PRO_5012296789" evidence="2">
    <location>
        <begin position="31"/>
        <end position="2374"/>
    </location>
</feature>
<dbReference type="InterPro" id="IPR013783">
    <property type="entry name" value="Ig-like_fold"/>
</dbReference>
<name>A0A1M6JK46_REIAG</name>
<feature type="compositionally biased region" description="Polar residues" evidence="1">
    <location>
        <begin position="2290"/>
        <end position="2301"/>
    </location>
</feature>
<evidence type="ECO:0000256" key="2">
    <source>
        <dbReference type="SAM" id="SignalP"/>
    </source>
</evidence>
<sequence length="2374" mass="259558">MKKLNFKLREFGLRLLVFGITMLSINATIAQTFTTDTPPTVEVKYAGESDTYTYQGTGFDPGTTFIVYHGTLSENTVLGTSTTQDADTDIVFNWPDGDMNINVSIGAFSGSDFDADPYTEIVAGSSSLFDIDKSTLDITDVEDDLGGSISTAYPGDEIKVNGTLLNIDLSNYNYAVSVGDGTNEYLLENLNTDDIDNTAGVKTFEVTGNIPTGIEYDLDEVTLYAYEKSATTPLLGLNLSNDFSLSGSTDDFDVEGGEEDVATGVLFDKDEERSITSEAMYIDSENGTITLSLARGQNLISPAGTDLVIEYSTNGSTYSELSSITMNELTAIGSGHTTVELTSLPAGIASNTTQFRVRQEGNNGLNLDTWYLVDMNISIESNIISQSRFNLDPQTLNIPRPNITIDAIATTPIYPMTELTQTWTIDNGAFPAATEAKLMLSRTGDEEYDLVLADITDITSGTVTFEAPILQAGFYGTYIAVNGEKYNSSLTMDGLGLTIDDISFTDPITIAGADYGFPGSSVTVDFTVSGVPGAGAELMLSVYDNDEMEYYMIGANSTVVEGAGTITATLPQDFDYGTTPSLEISITTGVFNNSSTSQTLLNESWSGSEGPSSLTFEGIETYNNAETSMVSSSQRSITTEAFDMRYGGSLQFYFTNSVFTSPFDVMIEASTDGSNWEEIESKAISASGYDNTGLITLPNHLWSETTSLRFVYNKNGESGYQENIVEVYYALVYSATFMETSNTTSVFNLLRPSLDVEELDHSSFSLGETITINYNAQNFPTGTEYAAVLEQGDAYYVLGTSNGQNASSINAVMPSLIPLDREEATPDYDIVVYPYSPTTAGGDFLKGETITLEEMNQFVSVMGVNGTVDYQDIEFTSSGERFVVTEAFDLSGGESATLSFNFSSYTGLDIHTNKNIVPRLEASTDGSTFQVIPVYELEDGEDQIYDDGLLYLSQGYAVEIPSAFLTTSTSFRFVQPLNLGTNQNGWEISNLAIKLDLGNALDDYLYTTVNNPIDIDINGPSLSHYEWSLTDLDDAVFNGEEFDYDWNTNENITNPDLFPSGTTFIFTMDETDPETNENIILGTTTSLGTSTGTVPSYVENGSYDVFMSAMVTVDGVDYYLYEDETVGSLEVFLRAVRTTFVFDENDVFYAGNSATFSIEIENDESNTAGIDGLFANLLVIDYDGNDDLLLATQEGVDNITVDLPPYLRGGNYEFQVMLTEGASFGEAGDLANFDDAADPMSIGGDYYNSGNFQTVIETRDFYESNFSYNTNRTFSWNYEFDPVTAASSSSNERMAFQYSKDGGNSWSTYTYFNGPNTSSYSPNLNYFIDGTYNSPAGTYNERVRFRWIIYDPNESYIPTSQGSTLKLSNVEIASYASSMETSTYYFPTGAEIRDEISFDNDFGRGLISTKEFKAGDLERFELVSFDLSFEEVLNNMASNQVLVFEYSIDGGSTYTEVSSFPNQNIYDDLFDGEEEKLDNETFEFVVTNEMKSNDVKFRFRQEERNDIDVSIGFLEFLPAKILPFDYISDDQTIAEQALLVTAIASEEACHESEVTLSYEVRGKFGAENIVTVNFKDGDGSTTALSGYEFSIVEGTGDISFNLPSDILSSGDNNAFLLFNLEAEDNTYEDIDEDFEVTGVYSDFNLEVVAPILLDTDFTIEDQLLCDTQDIMVTIDDVQNYFTYQLINKEDGSTLGAPLTYDPEVDETEINIGALTDPIEIGLMITSASSTGTECNTITSIYEDELVVRPSYVLYRSRDYGDNYIVSATGNSETICEGSSRVELAAGRISSNSTSVSMTSSVEWFRDNINTPVSTSTYLTSFSQSGEYFARVKDGDCIYTTETITITVIESPERPTVTVVSGDLIACEGSIEVVLEAPEGFTQYEWSGGSINGQGSRTVTVTEAGSYSVRVSNQPAGLGCASPYSQQVIVEDVALPEFTTKNSTSTSTSYNIYEGDTKYSCENYTLYFFENNSYGNDGTVVIYQDGTEIARTHNNYYVINTSGIYRAEWISDDLDISCTTSTGEFEIILFDEIDVTPVLTADGSLEVCEGESITLSTTSDAPHFTWYRNGSVINSSEGGANTITVTQEGRYQVMAHATDEVTCSASDLSNVIEVKINYLPATNISFGNEKTDCTTGDVTVDVYNTDANLSYQLTDRETGQNVGAAFSGSSSGTVNVTLSGLVERTYLGVEVSYTDGSGCSDKADYVDNIIPNSVMLEIEGNTLMATISGSYLEYSWYRNDVLLRNATGTSLSITDAASYTIEVLFEGGCTLTSNSVDLAPSAPAPEESGRLSVNTTTFPNPTTGDQLNVEVLGTNFGTYTVSIMSMSGQVMVYEELDKNVEEFTKTISVSHLQRGLYNLQIKKGDELENIRILKN</sequence>
<organism evidence="4 5">
    <name type="scientific">Reichenbachiella agariperforans</name>
    <dbReference type="NCBI Taxonomy" id="156994"/>
    <lineage>
        <taxon>Bacteria</taxon>
        <taxon>Pseudomonadati</taxon>
        <taxon>Bacteroidota</taxon>
        <taxon>Cytophagia</taxon>
        <taxon>Cytophagales</taxon>
        <taxon>Reichenbachiellaceae</taxon>
        <taxon>Reichenbachiella</taxon>
    </lineage>
</organism>
<dbReference type="NCBIfam" id="TIGR04183">
    <property type="entry name" value="Por_Secre_tail"/>
    <property type="match status" value="1"/>
</dbReference>
<proteinExistence type="predicted"/>
<keyword evidence="2" id="KW-0732">Signal</keyword>
<dbReference type="RefSeq" id="WP_084190272.1">
    <property type="nucleotide sequence ID" value="NZ_FRAA01000001.1"/>
</dbReference>
<dbReference type="Pfam" id="PF21471">
    <property type="entry name" value="Reelin_subrepeat-B"/>
    <property type="match status" value="2"/>
</dbReference>
<feature type="region of interest" description="Disordered" evidence="1">
    <location>
        <begin position="2279"/>
        <end position="2301"/>
    </location>
</feature>
<evidence type="ECO:0000259" key="3">
    <source>
        <dbReference type="Pfam" id="PF18962"/>
    </source>
</evidence>
<protein>
    <submittedName>
        <fullName evidence="4">Por secretion system C-terminal sorting domain-containing protein</fullName>
    </submittedName>
</protein>
<dbReference type="InterPro" id="IPR026444">
    <property type="entry name" value="Secre_tail"/>
</dbReference>
<evidence type="ECO:0000313" key="4">
    <source>
        <dbReference type="EMBL" id="SHJ47080.1"/>
    </source>
</evidence>
<feature type="signal peptide" evidence="2">
    <location>
        <begin position="1"/>
        <end position="30"/>
    </location>
</feature>